<organism evidence="2 3">
    <name type="scientific">Ruminococcus bromii</name>
    <dbReference type="NCBI Taxonomy" id="40518"/>
    <lineage>
        <taxon>Bacteria</taxon>
        <taxon>Bacillati</taxon>
        <taxon>Bacillota</taxon>
        <taxon>Clostridia</taxon>
        <taxon>Eubacteriales</taxon>
        <taxon>Oscillospiraceae</taxon>
        <taxon>Ruminococcus</taxon>
    </lineage>
</organism>
<reference evidence="2" key="1">
    <citation type="journal article" date="2018" name="Environ. Microbiol.">
        <title>Sporulation capability and amylosome conservation among diverse human colonic and rumen isolates of the keystone starch-degrader Ruminococcus bromii.</title>
        <authorList>
            <person name="Mukhopadhya I."/>
            <person name="Morais S."/>
            <person name="Laverde-Gomez J."/>
            <person name="Sheridan P.O."/>
            <person name="Walker A.W."/>
            <person name="Kelly W."/>
            <person name="Klieve A.V."/>
            <person name="Ouwerkerk D."/>
            <person name="Duncan S.H."/>
            <person name="Louis P."/>
            <person name="Koropatkin N."/>
            <person name="Cockburn D."/>
            <person name="Kibler R."/>
            <person name="Cooper P.J."/>
            <person name="Sandoval C."/>
            <person name="Crost E."/>
            <person name="Juge N."/>
            <person name="Bayer E.A."/>
            <person name="Flint H.J."/>
        </authorList>
    </citation>
    <scope>NUCLEOTIDE SEQUENCE [LARGE SCALE GENOMIC DNA]</scope>
    <source>
        <strain evidence="2">ATCC 27255</strain>
    </source>
</reference>
<dbReference type="Pfam" id="PF02589">
    <property type="entry name" value="LUD_dom"/>
    <property type="match status" value="1"/>
</dbReference>
<accession>A0A2N0UJM9</accession>
<dbReference type="InterPro" id="IPR009501">
    <property type="entry name" value="UCP020269"/>
</dbReference>
<dbReference type="PIRSF" id="PIRSF020269">
    <property type="entry name" value="DUF1121"/>
    <property type="match status" value="1"/>
</dbReference>
<gene>
    <name evidence="2" type="ORF">RBATCC27255_01582</name>
</gene>
<dbReference type="EMBL" id="NNSR01000072">
    <property type="protein sequence ID" value="PKD27194.1"/>
    <property type="molecule type" value="Genomic_DNA"/>
</dbReference>
<dbReference type="Proteomes" id="UP000233425">
    <property type="component" value="Unassembled WGS sequence"/>
</dbReference>
<dbReference type="Gene3D" id="3.40.50.10420">
    <property type="entry name" value="NagB/RpiA/CoA transferase-like"/>
    <property type="match status" value="1"/>
</dbReference>
<dbReference type="SUPFAM" id="SSF100950">
    <property type="entry name" value="NagB/RpiA/CoA transferase-like"/>
    <property type="match status" value="1"/>
</dbReference>
<dbReference type="AlphaFoldDB" id="A0A2N0UJM9"/>
<evidence type="ECO:0000313" key="2">
    <source>
        <dbReference type="EMBL" id="PKD27194.1"/>
    </source>
</evidence>
<dbReference type="PANTHER" id="PTHR36179">
    <property type="entry name" value="LUD_DOM DOMAIN-CONTAINING PROTEIN"/>
    <property type="match status" value="1"/>
</dbReference>
<dbReference type="InterPro" id="IPR037171">
    <property type="entry name" value="NagB/RpiA_transferase-like"/>
</dbReference>
<evidence type="ECO:0000259" key="1">
    <source>
        <dbReference type="Pfam" id="PF02589"/>
    </source>
</evidence>
<protein>
    <recommendedName>
        <fullName evidence="1">LUD domain-containing protein</fullName>
    </recommendedName>
</protein>
<dbReference type="InterPro" id="IPR003741">
    <property type="entry name" value="LUD_dom"/>
</dbReference>
<sequence>MTDEMRAKVEKVMKNLERNKMKPYFCENREEAQALVKTLIKKGETISCGGSKTLDETGIYQIINSPDYNFLDRSAPGMTRPEVEEVYRQTFRADTFFMSTNALTENGELYNVDGNSNRVAALLYGPKSVIVVCGINKIVKNIDEAIKRVKTIAAPQNTIRLGIETPCGKTGECVSLRKENPELCDGCHGDTRICCNYVVSAQQRHIDRIKVIIIGEEYGY</sequence>
<evidence type="ECO:0000313" key="3">
    <source>
        <dbReference type="Proteomes" id="UP000233425"/>
    </source>
</evidence>
<feature type="domain" description="LUD" evidence="1">
    <location>
        <begin position="9"/>
        <end position="214"/>
    </location>
</feature>
<dbReference type="RefSeq" id="WP_101029519.1">
    <property type="nucleotide sequence ID" value="NZ_CABMMZ010000072.1"/>
</dbReference>
<dbReference type="PANTHER" id="PTHR36179:SF2">
    <property type="entry name" value="LUD DOMAIN-CONTAINING PROTEIN"/>
    <property type="match status" value="1"/>
</dbReference>
<keyword evidence="3" id="KW-1185">Reference proteome</keyword>
<name>A0A2N0UJM9_9FIRM</name>
<comment type="caution">
    <text evidence="2">The sequence shown here is derived from an EMBL/GenBank/DDBJ whole genome shotgun (WGS) entry which is preliminary data.</text>
</comment>
<dbReference type="InterPro" id="IPR024185">
    <property type="entry name" value="FTHF_cligase-like_sf"/>
</dbReference>
<proteinExistence type="predicted"/>